<dbReference type="GO" id="GO:0005524">
    <property type="term" value="F:ATP binding"/>
    <property type="evidence" value="ECO:0007669"/>
    <property type="project" value="UniProtKB-KW"/>
</dbReference>
<accession>A0A4R4QC34</accession>
<evidence type="ECO:0000256" key="1">
    <source>
        <dbReference type="ARBA" id="ARBA00022741"/>
    </source>
</evidence>
<reference evidence="5 6" key="1">
    <citation type="submission" date="2019-03" db="EMBL/GenBank/DDBJ databases">
        <title>Draft genome sequences of novel Actinobacteria.</title>
        <authorList>
            <person name="Sahin N."/>
            <person name="Ay H."/>
            <person name="Saygin H."/>
        </authorList>
    </citation>
    <scope>NUCLEOTIDE SEQUENCE [LARGE SCALE GENOMIC DNA]</scope>
    <source>
        <strain evidence="5 6">JCM 30547</strain>
    </source>
</reference>
<dbReference type="Gene3D" id="1.10.10.10">
    <property type="entry name" value="Winged helix-like DNA-binding domain superfamily/Winged helix DNA-binding domain"/>
    <property type="match status" value="1"/>
</dbReference>
<dbReference type="InterPro" id="IPR036388">
    <property type="entry name" value="WH-like_DNA-bd_sf"/>
</dbReference>
<proteinExistence type="predicted"/>
<feature type="repeat" description="TPR" evidence="3">
    <location>
        <begin position="386"/>
        <end position="419"/>
    </location>
</feature>
<dbReference type="PRINTS" id="PR00038">
    <property type="entry name" value="HTHLUXR"/>
</dbReference>
<dbReference type="PROSITE" id="PS50043">
    <property type="entry name" value="HTH_LUXR_2"/>
    <property type="match status" value="1"/>
</dbReference>
<name>A0A4R4QC34_9ACTN</name>
<dbReference type="InterPro" id="IPR027417">
    <property type="entry name" value="P-loop_NTPase"/>
</dbReference>
<dbReference type="InterPro" id="IPR000792">
    <property type="entry name" value="Tscrpt_reg_LuxR_C"/>
</dbReference>
<dbReference type="AlphaFoldDB" id="A0A4R4QC34"/>
<dbReference type="Pfam" id="PF13191">
    <property type="entry name" value="AAA_16"/>
    <property type="match status" value="1"/>
</dbReference>
<evidence type="ECO:0000256" key="2">
    <source>
        <dbReference type="ARBA" id="ARBA00022840"/>
    </source>
</evidence>
<sequence length="937" mass="99254">MSGVLERPDELGRIAAALDAAGRGEGKVVVIEGEAGIGKSRLVAEARAMAKERGFVRMQATGDEVEGVMAWGVVRQLIERSIARYAGETRAAIIAGPTGRAIEALDKATPDAGDAEVARTLHALWWVAVDLASPRPLLITIDDAQWSDPPSLRFLSYLSKRVGDLPIALVVATRPPPDRLGPLAELTVARHVERLLPRPLSRDGIAVLIADRCHTEAADQVVDAVLAASGGNPFLAESLLDELEVLDRSTKDAATAETVRGLGASAVSRTLLSRLSPAALALAKTVAVLGARTDIWAAGSVAQLPESALAATVDELVAAHVISVDEAQLSFVHPVIRESVASTLGPVDQATLHGRAAETLWAARSSADRIAAHLVQAPAGTLDTAVAIFTEAATLCATAGDVEKAIDYLNRAIEVEPDSAKLQSLLGKLFLRKGDPRKARRYLLAAAEASSGRERAELLGTAATATSAVDGPVAAATELMHALDDWAGDKSARLALDARLGIVRSYLPSERKRASQHLHGFADLPGDTPDERILLALLAQCGRYEVTPSADVRRTAERALRRGALLKDSVGQADPLVGWLLAMMSLIAADGVGPARDEIAGAQDWVRRHGSPIEFAMVANVADFLAWRCGDLPAVEADADGVLAAIESEDLTPQVVAIRATAVTFGLYAALERGDLGAAQAMLADWDESTRNAPRVIAAMWLEGTRARIALELDDPLAALEHAHRLRDEMVAADLDPPAVPWRTPAALAQLRLGDEAAARELASDQLDLSRRWGAASDLGAALRLTAKVDVGQGARRVETLTEAVAVLERSPARLELARALVDLGEAYRVVGRRTDARETLNRGGELAATCGAVVLRNRVAEVLQALGDRPRSLVAPGQDSLTASERRVAGLAVTGRSNRDIAQELFVSPKTVENHLGRIYVKLGITGRRELGRALT</sequence>
<organism evidence="5 6">
    <name type="scientific">Kribbella albertanoniae</name>
    <dbReference type="NCBI Taxonomy" id="1266829"/>
    <lineage>
        <taxon>Bacteria</taxon>
        <taxon>Bacillati</taxon>
        <taxon>Actinomycetota</taxon>
        <taxon>Actinomycetes</taxon>
        <taxon>Propionibacteriales</taxon>
        <taxon>Kribbellaceae</taxon>
        <taxon>Kribbella</taxon>
    </lineage>
</organism>
<protein>
    <submittedName>
        <fullName evidence="5">LuxR family transcriptional regulator</fullName>
    </submittedName>
</protein>
<dbReference type="RefSeq" id="WP_132404152.1">
    <property type="nucleotide sequence ID" value="NZ_SMKA01000020.1"/>
</dbReference>
<evidence type="ECO:0000259" key="4">
    <source>
        <dbReference type="PROSITE" id="PS50043"/>
    </source>
</evidence>
<dbReference type="SUPFAM" id="SSF48452">
    <property type="entry name" value="TPR-like"/>
    <property type="match status" value="1"/>
</dbReference>
<keyword evidence="3" id="KW-0802">TPR repeat</keyword>
<dbReference type="Pfam" id="PF14559">
    <property type="entry name" value="TPR_19"/>
    <property type="match status" value="1"/>
</dbReference>
<dbReference type="SUPFAM" id="SSF46894">
    <property type="entry name" value="C-terminal effector domain of the bipartite response regulators"/>
    <property type="match status" value="1"/>
</dbReference>
<dbReference type="SUPFAM" id="SSF52540">
    <property type="entry name" value="P-loop containing nucleoside triphosphate hydrolases"/>
    <property type="match status" value="1"/>
</dbReference>
<dbReference type="EMBL" id="SMKA01000020">
    <property type="protein sequence ID" value="TDC32699.1"/>
    <property type="molecule type" value="Genomic_DNA"/>
</dbReference>
<dbReference type="InterPro" id="IPR011990">
    <property type="entry name" value="TPR-like_helical_dom_sf"/>
</dbReference>
<comment type="caution">
    <text evidence="5">The sequence shown here is derived from an EMBL/GenBank/DDBJ whole genome shotgun (WGS) entry which is preliminary data.</text>
</comment>
<dbReference type="SMART" id="SM00421">
    <property type="entry name" value="HTH_LUXR"/>
    <property type="match status" value="1"/>
</dbReference>
<evidence type="ECO:0000313" key="5">
    <source>
        <dbReference type="EMBL" id="TDC32699.1"/>
    </source>
</evidence>
<dbReference type="PANTHER" id="PTHR16305:SF35">
    <property type="entry name" value="TRANSCRIPTIONAL ACTIVATOR DOMAIN"/>
    <property type="match status" value="1"/>
</dbReference>
<dbReference type="Proteomes" id="UP000295075">
    <property type="component" value="Unassembled WGS sequence"/>
</dbReference>
<dbReference type="PROSITE" id="PS00622">
    <property type="entry name" value="HTH_LUXR_1"/>
    <property type="match status" value="1"/>
</dbReference>
<dbReference type="GO" id="GO:0005737">
    <property type="term" value="C:cytoplasm"/>
    <property type="evidence" value="ECO:0007669"/>
    <property type="project" value="TreeGrafter"/>
</dbReference>
<dbReference type="GO" id="GO:0003677">
    <property type="term" value="F:DNA binding"/>
    <property type="evidence" value="ECO:0007669"/>
    <property type="project" value="InterPro"/>
</dbReference>
<dbReference type="InterPro" id="IPR016032">
    <property type="entry name" value="Sig_transdc_resp-reg_C-effctor"/>
</dbReference>
<dbReference type="Gene3D" id="1.25.40.10">
    <property type="entry name" value="Tetratricopeptide repeat domain"/>
    <property type="match status" value="1"/>
</dbReference>
<evidence type="ECO:0000256" key="3">
    <source>
        <dbReference type="PROSITE-ProRule" id="PRU00339"/>
    </source>
</evidence>
<gene>
    <name evidence="5" type="ORF">E1261_07805</name>
</gene>
<dbReference type="PANTHER" id="PTHR16305">
    <property type="entry name" value="TESTICULAR SOLUBLE ADENYLYL CYCLASE"/>
    <property type="match status" value="1"/>
</dbReference>
<dbReference type="InterPro" id="IPR019734">
    <property type="entry name" value="TPR_rpt"/>
</dbReference>
<dbReference type="Pfam" id="PF00196">
    <property type="entry name" value="GerE"/>
    <property type="match status" value="1"/>
</dbReference>
<dbReference type="SMART" id="SM00028">
    <property type="entry name" value="TPR"/>
    <property type="match status" value="3"/>
</dbReference>
<dbReference type="PROSITE" id="PS50005">
    <property type="entry name" value="TPR"/>
    <property type="match status" value="1"/>
</dbReference>
<dbReference type="OrthoDB" id="3178131at2"/>
<feature type="domain" description="HTH luxR-type" evidence="4">
    <location>
        <begin position="875"/>
        <end position="937"/>
    </location>
</feature>
<dbReference type="InterPro" id="IPR041664">
    <property type="entry name" value="AAA_16"/>
</dbReference>
<dbReference type="GO" id="GO:0006355">
    <property type="term" value="P:regulation of DNA-templated transcription"/>
    <property type="evidence" value="ECO:0007669"/>
    <property type="project" value="InterPro"/>
</dbReference>
<keyword evidence="1" id="KW-0547">Nucleotide-binding</keyword>
<dbReference type="GO" id="GO:0004016">
    <property type="term" value="F:adenylate cyclase activity"/>
    <property type="evidence" value="ECO:0007669"/>
    <property type="project" value="TreeGrafter"/>
</dbReference>
<evidence type="ECO:0000313" key="6">
    <source>
        <dbReference type="Proteomes" id="UP000295075"/>
    </source>
</evidence>
<dbReference type="CDD" id="cd06170">
    <property type="entry name" value="LuxR_C_like"/>
    <property type="match status" value="1"/>
</dbReference>
<keyword evidence="6" id="KW-1185">Reference proteome</keyword>
<keyword evidence="2" id="KW-0067">ATP-binding</keyword>